<gene>
    <name evidence="2" type="ORF">Rai3103_03215</name>
</gene>
<evidence type="ECO:0000313" key="2">
    <source>
        <dbReference type="EMBL" id="QGF22842.1"/>
    </source>
</evidence>
<dbReference type="InterPro" id="IPR036866">
    <property type="entry name" value="RibonucZ/Hydroxyglut_hydro"/>
</dbReference>
<dbReference type="CDD" id="cd16278">
    <property type="entry name" value="metallo-hydrolase-like_MBL-fold"/>
    <property type="match status" value="1"/>
</dbReference>
<dbReference type="SUPFAM" id="SSF56281">
    <property type="entry name" value="Metallo-hydrolase/oxidoreductase"/>
    <property type="match status" value="1"/>
</dbReference>
<dbReference type="Pfam" id="PF00753">
    <property type="entry name" value="Lactamase_B"/>
    <property type="match status" value="1"/>
</dbReference>
<dbReference type="InterPro" id="IPR050662">
    <property type="entry name" value="Sec-metab_biosynth-thioest"/>
</dbReference>
<dbReference type="GO" id="GO:0016787">
    <property type="term" value="F:hydrolase activity"/>
    <property type="evidence" value="ECO:0007669"/>
    <property type="project" value="UniProtKB-KW"/>
</dbReference>
<dbReference type="EMBL" id="CP045725">
    <property type="protein sequence ID" value="QGF22842.1"/>
    <property type="molecule type" value="Genomic_DNA"/>
</dbReference>
<dbReference type="PANTHER" id="PTHR23131">
    <property type="entry name" value="ENDORIBONUCLEASE LACTB2"/>
    <property type="match status" value="1"/>
</dbReference>
<dbReference type="KEGG" id="rain:Rai3103_03215"/>
<accession>A0A5Q2F768</accession>
<feature type="domain" description="Metallo-beta-lactamase" evidence="1">
    <location>
        <begin position="19"/>
        <end position="182"/>
    </location>
</feature>
<dbReference type="Gene3D" id="1.10.10.10">
    <property type="entry name" value="Winged helix-like DNA-binding domain superfamily/Winged helix DNA-binding domain"/>
    <property type="match status" value="1"/>
</dbReference>
<keyword evidence="3" id="KW-1185">Reference proteome</keyword>
<dbReference type="InterPro" id="IPR036388">
    <property type="entry name" value="WH-like_DNA-bd_sf"/>
</dbReference>
<sequence>MTEPVRILVPNPGAMTLEGTNTWILPGAGGTPAIVIDPGPSDFGHLNRVRAACPDGISEIWITHGHADHVGGAMRLAEWTGSPIRAYDPAISMTDPLRDGERGQVGGNAVICVTLPGHTRDSIGFIVFLDDGPVLFCGDTILGRGTTQISWPDGNLAQYLATLDKMERLVQLFRVRRLMPGHGPVIMEPTATIRAYREHRLQRLDQIRAAYQKGHTSVAALVDAVYGDLVGPTQKAAELTVRAQLEYLELT</sequence>
<dbReference type="InterPro" id="IPR001279">
    <property type="entry name" value="Metallo-B-lactamas"/>
</dbReference>
<dbReference type="AlphaFoldDB" id="A0A5Q2F768"/>
<protein>
    <submittedName>
        <fullName evidence="2">MBL fold metallo-hydrolase</fullName>
    </submittedName>
</protein>
<dbReference type="PANTHER" id="PTHR23131:SF0">
    <property type="entry name" value="ENDORIBONUCLEASE LACTB2"/>
    <property type="match status" value="1"/>
</dbReference>
<reference evidence="2 3" key="1">
    <citation type="submission" date="2019-10" db="EMBL/GenBank/DDBJ databases">
        <title>Genomic analysis of Raineyella sp. CBA3103.</title>
        <authorList>
            <person name="Roh S.W."/>
        </authorList>
    </citation>
    <scope>NUCLEOTIDE SEQUENCE [LARGE SCALE GENOMIC DNA]</scope>
    <source>
        <strain evidence="2 3">CBA3103</strain>
    </source>
</reference>
<evidence type="ECO:0000259" key="1">
    <source>
        <dbReference type="SMART" id="SM00849"/>
    </source>
</evidence>
<dbReference type="RefSeq" id="WP_153571369.1">
    <property type="nucleotide sequence ID" value="NZ_CP045725.1"/>
</dbReference>
<keyword evidence="2" id="KW-0378">Hydrolase</keyword>
<dbReference type="Gene3D" id="3.60.15.10">
    <property type="entry name" value="Ribonuclease Z/Hydroxyacylglutathione hydrolase-like"/>
    <property type="match status" value="1"/>
</dbReference>
<proteinExistence type="predicted"/>
<dbReference type="SMART" id="SM00849">
    <property type="entry name" value="Lactamase_B"/>
    <property type="match status" value="1"/>
</dbReference>
<dbReference type="Proteomes" id="UP000386847">
    <property type="component" value="Chromosome"/>
</dbReference>
<name>A0A5Q2F768_9ACTN</name>
<evidence type="ECO:0000313" key="3">
    <source>
        <dbReference type="Proteomes" id="UP000386847"/>
    </source>
</evidence>
<organism evidence="2 3">
    <name type="scientific">Raineyella fluvialis</name>
    <dbReference type="NCBI Taxonomy" id="2662261"/>
    <lineage>
        <taxon>Bacteria</taxon>
        <taxon>Bacillati</taxon>
        <taxon>Actinomycetota</taxon>
        <taxon>Actinomycetes</taxon>
        <taxon>Propionibacteriales</taxon>
        <taxon>Propionibacteriaceae</taxon>
        <taxon>Raineyella</taxon>
    </lineage>
</organism>